<sequence length="143" mass="16829">MMLIAVRRAMMTTAMTIQEYFQNYILQKQLQQINFGSDSSVQYTNIRIDTVVQNILNKQSQNIGRLQILNRLAVGLLQQFSHQRLQVGNSSYLSYRLTSNFYNSDFLFHQATQVQVTSYNWNQMLNRRSISKRIYNSANDFLK</sequence>
<gene>
    <name evidence="1" type="ORF">HINF_LOCUS90</name>
</gene>
<keyword evidence="2" id="KW-1185">Reference proteome</keyword>
<proteinExistence type="predicted"/>
<evidence type="ECO:0000313" key="2">
    <source>
        <dbReference type="Proteomes" id="UP001642409"/>
    </source>
</evidence>
<protein>
    <submittedName>
        <fullName evidence="1">Hypothetical_protein</fullName>
    </submittedName>
</protein>
<dbReference type="EMBL" id="CAXDID020000001">
    <property type="protein sequence ID" value="CAL5970150.1"/>
    <property type="molecule type" value="Genomic_DNA"/>
</dbReference>
<accession>A0ABP1GDC2</accession>
<organism evidence="1 2">
    <name type="scientific">Hexamita inflata</name>
    <dbReference type="NCBI Taxonomy" id="28002"/>
    <lineage>
        <taxon>Eukaryota</taxon>
        <taxon>Metamonada</taxon>
        <taxon>Diplomonadida</taxon>
        <taxon>Hexamitidae</taxon>
        <taxon>Hexamitinae</taxon>
        <taxon>Hexamita</taxon>
    </lineage>
</organism>
<comment type="caution">
    <text evidence="1">The sequence shown here is derived from an EMBL/GenBank/DDBJ whole genome shotgun (WGS) entry which is preliminary data.</text>
</comment>
<reference evidence="1 2" key="1">
    <citation type="submission" date="2024-07" db="EMBL/GenBank/DDBJ databases">
        <authorList>
            <person name="Akdeniz Z."/>
        </authorList>
    </citation>
    <scope>NUCLEOTIDE SEQUENCE [LARGE SCALE GENOMIC DNA]</scope>
</reference>
<evidence type="ECO:0000313" key="1">
    <source>
        <dbReference type="EMBL" id="CAL5970150.1"/>
    </source>
</evidence>
<dbReference type="Proteomes" id="UP001642409">
    <property type="component" value="Unassembled WGS sequence"/>
</dbReference>
<name>A0ABP1GDC2_9EUKA</name>